<dbReference type="GO" id="GO:0099402">
    <property type="term" value="P:plant organ development"/>
    <property type="evidence" value="ECO:0007669"/>
    <property type="project" value="UniProtKB-ARBA"/>
</dbReference>
<dbReference type="InterPro" id="IPR011990">
    <property type="entry name" value="TPR-like_helical_dom_sf"/>
</dbReference>
<evidence type="ECO:0000313" key="2">
    <source>
        <dbReference type="EMBL" id="GEU49249.1"/>
    </source>
</evidence>
<dbReference type="EMBL" id="BKCJ010002538">
    <property type="protein sequence ID" value="GEU49249.1"/>
    <property type="molecule type" value="Genomic_DNA"/>
</dbReference>
<dbReference type="InterPro" id="IPR046848">
    <property type="entry name" value="E_motif"/>
</dbReference>
<dbReference type="InterPro" id="IPR046960">
    <property type="entry name" value="PPR_At4g14850-like_plant"/>
</dbReference>
<evidence type="ECO:0000256" key="1">
    <source>
        <dbReference type="ARBA" id="ARBA00022737"/>
    </source>
</evidence>
<dbReference type="AlphaFoldDB" id="A0A6L2KK16"/>
<dbReference type="FunFam" id="1.25.40.10:FF:000158">
    <property type="entry name" value="pentatricopeptide repeat-containing protein At2g33680"/>
    <property type="match status" value="1"/>
</dbReference>
<dbReference type="Pfam" id="PF01535">
    <property type="entry name" value="PPR"/>
    <property type="match status" value="2"/>
</dbReference>
<accession>A0A6L2KK16</accession>
<dbReference type="GO" id="GO:0009451">
    <property type="term" value="P:RNA modification"/>
    <property type="evidence" value="ECO:0007669"/>
    <property type="project" value="InterPro"/>
</dbReference>
<dbReference type="GO" id="GO:0003723">
    <property type="term" value="F:RNA binding"/>
    <property type="evidence" value="ECO:0007669"/>
    <property type="project" value="InterPro"/>
</dbReference>
<dbReference type="PANTHER" id="PTHR47926">
    <property type="entry name" value="PENTATRICOPEPTIDE REPEAT-CONTAINING PROTEIN"/>
    <property type="match status" value="1"/>
</dbReference>
<proteinExistence type="predicted"/>
<organism evidence="2">
    <name type="scientific">Tanacetum cinerariifolium</name>
    <name type="common">Dalmatian daisy</name>
    <name type="synonym">Chrysanthemum cinerariifolium</name>
    <dbReference type="NCBI Taxonomy" id="118510"/>
    <lineage>
        <taxon>Eukaryota</taxon>
        <taxon>Viridiplantae</taxon>
        <taxon>Streptophyta</taxon>
        <taxon>Embryophyta</taxon>
        <taxon>Tracheophyta</taxon>
        <taxon>Spermatophyta</taxon>
        <taxon>Magnoliopsida</taxon>
        <taxon>eudicotyledons</taxon>
        <taxon>Gunneridae</taxon>
        <taxon>Pentapetalae</taxon>
        <taxon>asterids</taxon>
        <taxon>campanulids</taxon>
        <taxon>Asterales</taxon>
        <taxon>Asteraceae</taxon>
        <taxon>Asteroideae</taxon>
        <taxon>Anthemideae</taxon>
        <taxon>Anthemidinae</taxon>
        <taxon>Tanacetum</taxon>
    </lineage>
</organism>
<dbReference type="PANTHER" id="PTHR47926:SF425">
    <property type="entry name" value="REPEAT (TPR)-LIKE SUPERFAMILY PROTEIN, PUTATIVE-RELATED"/>
    <property type="match status" value="1"/>
</dbReference>
<gene>
    <name evidence="2" type="ORF">Tci_021227</name>
</gene>
<sequence length="265" mass="30240">MCLTISKIGFNSVCFVNLDQNDITFLYVLSACTYVGLVEEGRVYIGLMRYVYKINRSPDHYACMVDLLGRASCLDEAFDFVNLDPNDITFHCVISACTHVGLVEEGWVYIGLMRYVHKIDRSPDHYACMVDLLGRASCLDEAFDFVNSMLFEPHSRVLGALLNASRTHCRLDLAQIIARHIFELEPDNATPYVILSDIYFFSKKKDDEELARTLKRLKGIKKSHGCSLITIKDDVNLFLSGDRSHMNFTEIKGTIWTLVDEMKEH</sequence>
<reference evidence="2" key="1">
    <citation type="journal article" date="2019" name="Sci. Rep.">
        <title>Draft genome of Tanacetum cinerariifolium, the natural source of mosquito coil.</title>
        <authorList>
            <person name="Yamashiro T."/>
            <person name="Shiraishi A."/>
            <person name="Satake H."/>
            <person name="Nakayama K."/>
        </authorList>
    </citation>
    <scope>NUCLEOTIDE SEQUENCE</scope>
</reference>
<name>A0A6L2KK16_TANCI</name>
<protein>
    <recommendedName>
        <fullName evidence="3">Pentatricopeptide repeat-containing protein</fullName>
    </recommendedName>
</protein>
<comment type="caution">
    <text evidence="2">The sequence shown here is derived from an EMBL/GenBank/DDBJ whole genome shotgun (WGS) entry which is preliminary data.</text>
</comment>
<dbReference type="Pfam" id="PF20431">
    <property type="entry name" value="E_motif"/>
    <property type="match status" value="1"/>
</dbReference>
<dbReference type="InterPro" id="IPR002885">
    <property type="entry name" value="PPR_rpt"/>
</dbReference>
<evidence type="ECO:0008006" key="3">
    <source>
        <dbReference type="Google" id="ProtNLM"/>
    </source>
</evidence>
<keyword evidence="1" id="KW-0677">Repeat</keyword>
<dbReference type="Gene3D" id="1.25.40.10">
    <property type="entry name" value="Tetratricopeptide repeat domain"/>
    <property type="match status" value="2"/>
</dbReference>